<reference evidence="2 3" key="1">
    <citation type="submission" date="2024-01" db="EMBL/GenBank/DDBJ databases">
        <title>Genome assemblies of Stephania.</title>
        <authorList>
            <person name="Yang L."/>
        </authorList>
    </citation>
    <scope>NUCLEOTIDE SEQUENCE [LARGE SCALE GENOMIC DNA]</scope>
    <source>
        <strain evidence="2">YNDBR</strain>
        <tissue evidence="2">Leaf</tissue>
    </source>
</reference>
<dbReference type="Proteomes" id="UP001420932">
    <property type="component" value="Unassembled WGS sequence"/>
</dbReference>
<comment type="caution">
    <text evidence="2">The sequence shown here is derived from an EMBL/GenBank/DDBJ whole genome shotgun (WGS) entry which is preliminary data.</text>
</comment>
<dbReference type="EMBL" id="JBBNAF010000011">
    <property type="protein sequence ID" value="KAK9098637.1"/>
    <property type="molecule type" value="Genomic_DNA"/>
</dbReference>
<dbReference type="InterPro" id="IPR014710">
    <property type="entry name" value="RmlC-like_jellyroll"/>
</dbReference>
<evidence type="ECO:0000313" key="2">
    <source>
        <dbReference type="EMBL" id="KAK9098637.1"/>
    </source>
</evidence>
<protein>
    <submittedName>
        <fullName evidence="2">Uncharacterized protein</fullName>
    </submittedName>
</protein>
<accession>A0AAP0HV23</accession>
<dbReference type="AlphaFoldDB" id="A0AAP0HV23"/>
<organism evidence="2 3">
    <name type="scientific">Stephania yunnanensis</name>
    <dbReference type="NCBI Taxonomy" id="152371"/>
    <lineage>
        <taxon>Eukaryota</taxon>
        <taxon>Viridiplantae</taxon>
        <taxon>Streptophyta</taxon>
        <taxon>Embryophyta</taxon>
        <taxon>Tracheophyta</taxon>
        <taxon>Spermatophyta</taxon>
        <taxon>Magnoliopsida</taxon>
        <taxon>Ranunculales</taxon>
        <taxon>Menispermaceae</taxon>
        <taxon>Menispermoideae</taxon>
        <taxon>Cissampelideae</taxon>
        <taxon>Stephania</taxon>
    </lineage>
</organism>
<sequence>MNSCVGFTGSDGDDDDFKGSNNRWQGLHRQRRQTVTSLCWKVESSEAGLNGMKKVAKSYKDEKKLGLGLMLQNLSKSQNLEGNNFQSIQTPSDVSNIAIDMKLALSVTNNSPAVSCVHQADAHNNLKCYKTPKASTTLIDNSSDANAGTVSVPNTMFNSTIDDTILALSFKTDVATIQKIKDGFAPKA</sequence>
<keyword evidence="3" id="KW-1185">Reference proteome</keyword>
<evidence type="ECO:0000313" key="3">
    <source>
        <dbReference type="Proteomes" id="UP001420932"/>
    </source>
</evidence>
<name>A0AAP0HV23_9MAGN</name>
<feature type="region of interest" description="Disordered" evidence="1">
    <location>
        <begin position="1"/>
        <end position="23"/>
    </location>
</feature>
<proteinExistence type="predicted"/>
<feature type="compositionally biased region" description="Low complexity" evidence="1">
    <location>
        <begin position="1"/>
        <end position="10"/>
    </location>
</feature>
<gene>
    <name evidence="2" type="ORF">Syun_025682</name>
</gene>
<evidence type="ECO:0000256" key="1">
    <source>
        <dbReference type="SAM" id="MobiDB-lite"/>
    </source>
</evidence>
<dbReference type="Gene3D" id="2.60.120.10">
    <property type="entry name" value="Jelly Rolls"/>
    <property type="match status" value="1"/>
</dbReference>